<proteinExistence type="predicted"/>
<organism evidence="2 3">
    <name type="scientific">Kutzneria kofuensis</name>
    <dbReference type="NCBI Taxonomy" id="103725"/>
    <lineage>
        <taxon>Bacteria</taxon>
        <taxon>Bacillati</taxon>
        <taxon>Actinomycetota</taxon>
        <taxon>Actinomycetes</taxon>
        <taxon>Pseudonocardiales</taxon>
        <taxon>Pseudonocardiaceae</taxon>
        <taxon>Kutzneria</taxon>
    </lineage>
</organism>
<comment type="caution">
    <text evidence="2">The sequence shown here is derived from an EMBL/GenBank/DDBJ whole genome shotgun (WGS) entry which is preliminary data.</text>
</comment>
<evidence type="ECO:0000256" key="1">
    <source>
        <dbReference type="SAM" id="SignalP"/>
    </source>
</evidence>
<dbReference type="InterPro" id="IPR024495">
    <property type="entry name" value="DUF2771"/>
</dbReference>
<dbReference type="RefSeq" id="WP_184862625.1">
    <property type="nucleotide sequence ID" value="NZ_BAAAWY010000007.1"/>
</dbReference>
<feature type="chain" id="PRO_5039061780" description="DUF2771 family protein" evidence="1">
    <location>
        <begin position="22"/>
        <end position="158"/>
    </location>
</feature>
<dbReference type="Pfam" id="PF10969">
    <property type="entry name" value="DUF2771"/>
    <property type="match status" value="1"/>
</dbReference>
<accession>A0A7W9KH34</accession>
<protein>
    <recommendedName>
        <fullName evidence="4">DUF2771 family protein</fullName>
    </recommendedName>
</protein>
<dbReference type="Proteomes" id="UP000585638">
    <property type="component" value="Unassembled WGS sequence"/>
</dbReference>
<keyword evidence="3" id="KW-1185">Reference proteome</keyword>
<dbReference type="AlphaFoldDB" id="A0A7W9KH34"/>
<reference evidence="2 3" key="1">
    <citation type="submission" date="2020-08" db="EMBL/GenBank/DDBJ databases">
        <title>Sequencing the genomes of 1000 actinobacteria strains.</title>
        <authorList>
            <person name="Klenk H.-P."/>
        </authorList>
    </citation>
    <scope>NUCLEOTIDE SEQUENCE [LARGE SCALE GENOMIC DNA]</scope>
    <source>
        <strain evidence="2 3">DSM 43851</strain>
    </source>
</reference>
<dbReference type="PROSITE" id="PS51257">
    <property type="entry name" value="PROKAR_LIPOPROTEIN"/>
    <property type="match status" value="1"/>
</dbReference>
<evidence type="ECO:0008006" key="4">
    <source>
        <dbReference type="Google" id="ProtNLM"/>
    </source>
</evidence>
<name>A0A7W9KH34_9PSEU</name>
<dbReference type="EMBL" id="JACHIR010000001">
    <property type="protein sequence ID" value="MBB5892098.1"/>
    <property type="molecule type" value="Genomic_DNA"/>
</dbReference>
<evidence type="ECO:0000313" key="3">
    <source>
        <dbReference type="Proteomes" id="UP000585638"/>
    </source>
</evidence>
<keyword evidence="1" id="KW-0732">Signal</keyword>
<evidence type="ECO:0000313" key="2">
    <source>
        <dbReference type="EMBL" id="MBB5892098.1"/>
    </source>
</evidence>
<gene>
    <name evidence="2" type="ORF">BJ998_003294</name>
</gene>
<feature type="signal peptide" evidence="1">
    <location>
        <begin position="1"/>
        <end position="21"/>
    </location>
</feature>
<sequence length="158" mass="16489">MKRLVPLVLAGAGVLASACSAPPLPQVTFFAVNTTAVTGPSEYCDLRVDKCAVDPSAGATLAVPPNKPLQISVPTEVGDAAWQVVFKYKLNGQEQQERSSVFARGERLAYTLAVPAGGQLETAEVQRYAGVMTLNPNTGEPQFVVGASWVLSVAGQSG</sequence>